<keyword evidence="4" id="KW-1185">Reference proteome</keyword>
<reference evidence="3" key="1">
    <citation type="journal article" date="2020" name="Stud. Mycol.">
        <title>101 Dothideomycetes genomes: a test case for predicting lifestyles and emergence of pathogens.</title>
        <authorList>
            <person name="Haridas S."/>
            <person name="Albert R."/>
            <person name="Binder M."/>
            <person name="Bloem J."/>
            <person name="Labutti K."/>
            <person name="Salamov A."/>
            <person name="Andreopoulos B."/>
            <person name="Baker S."/>
            <person name="Barry K."/>
            <person name="Bills G."/>
            <person name="Bluhm B."/>
            <person name="Cannon C."/>
            <person name="Castanera R."/>
            <person name="Culley D."/>
            <person name="Daum C."/>
            <person name="Ezra D."/>
            <person name="Gonzalez J."/>
            <person name="Henrissat B."/>
            <person name="Kuo A."/>
            <person name="Liang C."/>
            <person name="Lipzen A."/>
            <person name="Lutzoni F."/>
            <person name="Magnuson J."/>
            <person name="Mondo S."/>
            <person name="Nolan M."/>
            <person name="Ohm R."/>
            <person name="Pangilinan J."/>
            <person name="Park H.-J."/>
            <person name="Ramirez L."/>
            <person name="Alfaro M."/>
            <person name="Sun H."/>
            <person name="Tritt A."/>
            <person name="Yoshinaga Y."/>
            <person name="Zwiers L.-H."/>
            <person name="Turgeon B."/>
            <person name="Goodwin S."/>
            <person name="Spatafora J."/>
            <person name="Crous P."/>
            <person name="Grigoriev I."/>
        </authorList>
    </citation>
    <scope>NUCLEOTIDE SEQUENCE</scope>
    <source>
        <strain evidence="3">CBS 119925</strain>
    </source>
</reference>
<proteinExistence type="predicted"/>
<feature type="chain" id="PRO_5025433578" description="Secreted protein" evidence="2">
    <location>
        <begin position="18"/>
        <end position="161"/>
    </location>
</feature>
<feature type="region of interest" description="Disordered" evidence="1">
    <location>
        <begin position="25"/>
        <end position="73"/>
    </location>
</feature>
<name>A0A6A6VNS5_9PLEO</name>
<feature type="region of interest" description="Disordered" evidence="1">
    <location>
        <begin position="104"/>
        <end position="133"/>
    </location>
</feature>
<protein>
    <recommendedName>
        <fullName evidence="5">Secreted protein</fullName>
    </recommendedName>
</protein>
<feature type="compositionally biased region" description="Low complexity" evidence="1">
    <location>
        <begin position="51"/>
        <end position="71"/>
    </location>
</feature>
<evidence type="ECO:0000313" key="4">
    <source>
        <dbReference type="Proteomes" id="UP000799440"/>
    </source>
</evidence>
<dbReference type="Proteomes" id="UP000799440">
    <property type="component" value="Unassembled WGS sequence"/>
</dbReference>
<gene>
    <name evidence="3" type="ORF">M011DRAFT_184026</name>
</gene>
<dbReference type="EMBL" id="MU006563">
    <property type="protein sequence ID" value="KAF2750807.1"/>
    <property type="molecule type" value="Genomic_DNA"/>
</dbReference>
<feature type="signal peptide" evidence="2">
    <location>
        <begin position="1"/>
        <end position="17"/>
    </location>
</feature>
<evidence type="ECO:0000256" key="2">
    <source>
        <dbReference type="SAM" id="SignalP"/>
    </source>
</evidence>
<sequence length="161" mass="16788">MCLAALCSFTGWRAAAGSNMLVSMSSRDDASAGRDVTDSSSLGRTPRRTQASDQPAPSDSGASSQAGQTAAVRAISRAMAPRWASRSADSVIPSSAPLAAAALLGTWRQGEKNQQRRGTDTSTGSQQPPPDCDTLLRVRGIRRKRYSGHSTAQLVLVGRGG</sequence>
<feature type="compositionally biased region" description="Basic and acidic residues" evidence="1">
    <location>
        <begin position="26"/>
        <end position="37"/>
    </location>
</feature>
<keyword evidence="2" id="KW-0732">Signal</keyword>
<dbReference type="AlphaFoldDB" id="A0A6A6VNS5"/>
<evidence type="ECO:0008006" key="5">
    <source>
        <dbReference type="Google" id="ProtNLM"/>
    </source>
</evidence>
<evidence type="ECO:0000313" key="3">
    <source>
        <dbReference type="EMBL" id="KAF2750807.1"/>
    </source>
</evidence>
<organism evidence="3 4">
    <name type="scientific">Sporormia fimetaria CBS 119925</name>
    <dbReference type="NCBI Taxonomy" id="1340428"/>
    <lineage>
        <taxon>Eukaryota</taxon>
        <taxon>Fungi</taxon>
        <taxon>Dikarya</taxon>
        <taxon>Ascomycota</taxon>
        <taxon>Pezizomycotina</taxon>
        <taxon>Dothideomycetes</taxon>
        <taxon>Pleosporomycetidae</taxon>
        <taxon>Pleosporales</taxon>
        <taxon>Sporormiaceae</taxon>
        <taxon>Sporormia</taxon>
    </lineage>
</organism>
<evidence type="ECO:0000256" key="1">
    <source>
        <dbReference type="SAM" id="MobiDB-lite"/>
    </source>
</evidence>
<accession>A0A6A6VNS5</accession>
<feature type="compositionally biased region" description="Basic and acidic residues" evidence="1">
    <location>
        <begin position="109"/>
        <end position="119"/>
    </location>
</feature>